<evidence type="ECO:0000313" key="1">
    <source>
        <dbReference type="EMBL" id="USQ94716.1"/>
    </source>
</evidence>
<gene>
    <name evidence="1" type="ORF">MZV50_19380</name>
</gene>
<protein>
    <submittedName>
        <fullName evidence="1">DUF2336 domain-containing protein</fullName>
    </submittedName>
</protein>
<reference evidence="1 2" key="1">
    <citation type="submission" date="2022-04" db="EMBL/GenBank/DDBJ databases">
        <title>Genome sequence of soybean root-associated Caulobacter segnis RL271.</title>
        <authorList>
            <person name="Longley R."/>
            <person name="Bonito G."/>
            <person name="Trigodet F."/>
            <person name="Crosson S."/>
            <person name="Fiebig A."/>
        </authorList>
    </citation>
    <scope>NUCLEOTIDE SEQUENCE [LARGE SCALE GENOMIC DNA]</scope>
    <source>
        <strain evidence="1 2">RL271</strain>
    </source>
</reference>
<dbReference type="EMBL" id="CP096040">
    <property type="protein sequence ID" value="USQ94716.1"/>
    <property type="molecule type" value="Genomic_DNA"/>
</dbReference>
<dbReference type="PIRSF" id="PIRSF035865">
    <property type="entry name" value="UCP035865"/>
    <property type="match status" value="1"/>
</dbReference>
<dbReference type="InterPro" id="IPR014598">
    <property type="entry name" value="UCP035865"/>
</dbReference>
<dbReference type="InterPro" id="IPR019285">
    <property type="entry name" value="DUF2336"/>
</dbReference>
<evidence type="ECO:0000313" key="2">
    <source>
        <dbReference type="Proteomes" id="UP001057520"/>
    </source>
</evidence>
<dbReference type="Proteomes" id="UP001057520">
    <property type="component" value="Chromosome"/>
</dbReference>
<proteinExistence type="predicted"/>
<dbReference type="Pfam" id="PF10098">
    <property type="entry name" value="DUF2336"/>
    <property type="match status" value="1"/>
</dbReference>
<accession>A0ABY4ZRX6</accession>
<sequence>MSQSRLHDLIALANEPSSAKRRELLRGVTDMLFAADSGNAVEMALFDQILSQLADDMEEAVQVELAQRLGAAPAAPRGVSRTLAFGSIVVAEPILRGSTALTDEDLLHVARTQGQDHLRAISQRSSVSSVVSDAIVARGDDDTLGVLLRNEGAVLSRAAHETVVDRAAANPALHEAVIDRHSLPVDLLNEMYFVVEARLRERIMEKNAGVDPATLEAALAAGRKRVATQDGALPPDHAEVEAEFRALRARSQVSPQMLANMLRGKKTTLFLVALADMAGVDFHTARRILERREMDALSVICKAADFDRSLFLTFALLILEPTDDVMLKAKTYGELYAALPRESAMRTIRFWRLRRQTGDVAAA</sequence>
<name>A0ABY4ZRX6_9CAUL</name>
<organism evidence="1 2">
    <name type="scientific">Caulobacter segnis</name>
    <dbReference type="NCBI Taxonomy" id="88688"/>
    <lineage>
        <taxon>Bacteria</taxon>
        <taxon>Pseudomonadati</taxon>
        <taxon>Pseudomonadota</taxon>
        <taxon>Alphaproteobacteria</taxon>
        <taxon>Caulobacterales</taxon>
        <taxon>Caulobacteraceae</taxon>
        <taxon>Caulobacter</taxon>
    </lineage>
</organism>
<keyword evidence="2" id="KW-1185">Reference proteome</keyword>